<proteinExistence type="predicted"/>
<gene>
    <name evidence="1" type="ORF">BJX66DRAFT_318567</name>
</gene>
<dbReference type="EMBL" id="JBFTWV010000239">
    <property type="protein sequence ID" value="KAL2783403.1"/>
    <property type="molecule type" value="Genomic_DNA"/>
</dbReference>
<sequence>MSKIALEGGVLDMLFAMWSYPETSTVLSRVVPSTVPMSEWCIAESPETLLVLVLVFAIFSIDHCTSTVGCANVMIKGSMASLSMKEKSSPTSLAAPFEVLS</sequence>
<accession>A0ABR4FK29</accession>
<evidence type="ECO:0000313" key="2">
    <source>
        <dbReference type="Proteomes" id="UP001610563"/>
    </source>
</evidence>
<organism evidence="1 2">
    <name type="scientific">Aspergillus keveii</name>
    <dbReference type="NCBI Taxonomy" id="714993"/>
    <lineage>
        <taxon>Eukaryota</taxon>
        <taxon>Fungi</taxon>
        <taxon>Dikarya</taxon>
        <taxon>Ascomycota</taxon>
        <taxon>Pezizomycotina</taxon>
        <taxon>Eurotiomycetes</taxon>
        <taxon>Eurotiomycetidae</taxon>
        <taxon>Eurotiales</taxon>
        <taxon>Aspergillaceae</taxon>
        <taxon>Aspergillus</taxon>
        <taxon>Aspergillus subgen. Nidulantes</taxon>
    </lineage>
</organism>
<evidence type="ECO:0000313" key="1">
    <source>
        <dbReference type="EMBL" id="KAL2783403.1"/>
    </source>
</evidence>
<keyword evidence="2" id="KW-1185">Reference proteome</keyword>
<protein>
    <submittedName>
        <fullName evidence="1">Uncharacterized protein</fullName>
    </submittedName>
</protein>
<comment type="caution">
    <text evidence="1">The sequence shown here is derived from an EMBL/GenBank/DDBJ whole genome shotgun (WGS) entry which is preliminary data.</text>
</comment>
<reference evidence="1 2" key="1">
    <citation type="submission" date="2024-07" db="EMBL/GenBank/DDBJ databases">
        <title>Section-level genome sequencing and comparative genomics of Aspergillus sections Usti and Cavernicolus.</title>
        <authorList>
            <consortium name="Lawrence Berkeley National Laboratory"/>
            <person name="Nybo J.L."/>
            <person name="Vesth T.C."/>
            <person name="Theobald S."/>
            <person name="Frisvad J.C."/>
            <person name="Larsen T.O."/>
            <person name="Kjaerboelling I."/>
            <person name="Rothschild-Mancinelli K."/>
            <person name="Lyhne E.K."/>
            <person name="Kogle M.E."/>
            <person name="Barry K."/>
            <person name="Clum A."/>
            <person name="Na H."/>
            <person name="Ledsgaard L."/>
            <person name="Lin J."/>
            <person name="Lipzen A."/>
            <person name="Kuo A."/>
            <person name="Riley R."/>
            <person name="Mondo S."/>
            <person name="Labutti K."/>
            <person name="Haridas S."/>
            <person name="Pangalinan J."/>
            <person name="Salamov A.A."/>
            <person name="Simmons B.A."/>
            <person name="Magnuson J.K."/>
            <person name="Chen J."/>
            <person name="Drula E."/>
            <person name="Henrissat B."/>
            <person name="Wiebenga A."/>
            <person name="Lubbers R.J."/>
            <person name="Gomes A.C."/>
            <person name="Makela M.R."/>
            <person name="Stajich J."/>
            <person name="Grigoriev I.V."/>
            <person name="Mortensen U.H."/>
            <person name="De Vries R.P."/>
            <person name="Baker S.E."/>
            <person name="Andersen M.R."/>
        </authorList>
    </citation>
    <scope>NUCLEOTIDE SEQUENCE [LARGE SCALE GENOMIC DNA]</scope>
    <source>
        <strain evidence="1 2">CBS 209.92</strain>
    </source>
</reference>
<dbReference type="Proteomes" id="UP001610563">
    <property type="component" value="Unassembled WGS sequence"/>
</dbReference>
<name>A0ABR4FK29_9EURO</name>